<protein>
    <submittedName>
        <fullName evidence="1">Uncharacterized protein</fullName>
    </submittedName>
</protein>
<gene>
    <name evidence="1" type="ORF">WUBG_12696</name>
</gene>
<evidence type="ECO:0000313" key="2">
    <source>
        <dbReference type="Proteomes" id="UP000004810"/>
    </source>
</evidence>
<dbReference type="AlphaFoldDB" id="J9EH98"/>
<sequence>MVYSLTSSGEDEKAKSIIENVANNIFLADGLKMAYTLAKAEYFGGENALEFLDKIVDVDTFVEKHQISIYELLFSLAKKGNLEAVVKTVSGDTWFTVKSAHFLSKKEENIAAAALLLDFIPNTEKRHPFRIYLNSAALNNPKDFHDLFTIYKGRDDFAGLYNRPHLQLPVAVLHFKELMKTDIVEKKVEHLLEIARSLQSTGIASCGDKYFANVKDLFILPLLKDMNALLQLMKKIENENSLQRFVVDVLITHLLATKQMQQLQLLLH</sequence>
<dbReference type="EMBL" id="ADBV01009125">
    <property type="protein sequence ID" value="EJW76397.1"/>
    <property type="molecule type" value="Genomic_DNA"/>
</dbReference>
<name>J9EH98_WUCBA</name>
<organism evidence="1 2">
    <name type="scientific">Wuchereria bancrofti</name>
    <dbReference type="NCBI Taxonomy" id="6293"/>
    <lineage>
        <taxon>Eukaryota</taxon>
        <taxon>Metazoa</taxon>
        <taxon>Ecdysozoa</taxon>
        <taxon>Nematoda</taxon>
        <taxon>Chromadorea</taxon>
        <taxon>Rhabditida</taxon>
        <taxon>Spirurina</taxon>
        <taxon>Spiruromorpha</taxon>
        <taxon>Filarioidea</taxon>
        <taxon>Onchocercidae</taxon>
        <taxon>Wuchereria</taxon>
    </lineage>
</organism>
<proteinExistence type="predicted"/>
<dbReference type="Proteomes" id="UP000004810">
    <property type="component" value="Unassembled WGS sequence"/>
</dbReference>
<accession>J9EH98</accession>
<reference evidence="2" key="1">
    <citation type="submission" date="2012-08" db="EMBL/GenBank/DDBJ databases">
        <title>The Genome Sequence of Wuchereria bancrofti.</title>
        <authorList>
            <person name="Nutman T.B."/>
            <person name="Fink D.L."/>
            <person name="Russ C."/>
            <person name="Young S."/>
            <person name="Zeng Q."/>
            <person name="Koehrsen M."/>
            <person name="Alvarado L."/>
            <person name="Berlin A."/>
            <person name="Chapman S.B."/>
            <person name="Chen Z."/>
            <person name="Freedman E."/>
            <person name="Gellesch M."/>
            <person name="Goldberg J."/>
            <person name="Griggs A."/>
            <person name="Gujja S."/>
            <person name="Heilman E.R."/>
            <person name="Heiman D."/>
            <person name="Hepburn T."/>
            <person name="Howarth C."/>
            <person name="Jen D."/>
            <person name="Larson L."/>
            <person name="Lewis B."/>
            <person name="Mehta T."/>
            <person name="Park D."/>
            <person name="Pearson M."/>
            <person name="Roberts A."/>
            <person name="Saif S."/>
            <person name="Shea T."/>
            <person name="Shenoy N."/>
            <person name="Sisk P."/>
            <person name="Stolte C."/>
            <person name="Sykes S."/>
            <person name="Walk T."/>
            <person name="White J."/>
            <person name="Yandava C."/>
            <person name="Haas B."/>
            <person name="Henn M.R."/>
            <person name="Nusbaum C."/>
            <person name="Birren B."/>
        </authorList>
    </citation>
    <scope>NUCLEOTIDE SEQUENCE [LARGE SCALE GENOMIC DNA]</scope>
    <source>
        <strain evidence="2">NA</strain>
    </source>
</reference>
<feature type="non-terminal residue" evidence="1">
    <location>
        <position position="268"/>
    </location>
</feature>
<evidence type="ECO:0000313" key="1">
    <source>
        <dbReference type="EMBL" id="EJW76397.1"/>
    </source>
</evidence>
<comment type="caution">
    <text evidence="1">The sequence shown here is derived from an EMBL/GenBank/DDBJ whole genome shotgun (WGS) entry which is preliminary data.</text>
</comment>